<reference evidence="1 2" key="1">
    <citation type="journal article" date="2009" name="Nature">
        <title>The Sorghum bicolor genome and the diversification of grasses.</title>
        <authorList>
            <person name="Paterson A.H."/>
            <person name="Bowers J.E."/>
            <person name="Bruggmann R."/>
            <person name="Dubchak I."/>
            <person name="Grimwood J."/>
            <person name="Gundlach H."/>
            <person name="Haberer G."/>
            <person name="Hellsten U."/>
            <person name="Mitros T."/>
            <person name="Poliakov A."/>
            <person name="Schmutz J."/>
            <person name="Spannagl M."/>
            <person name="Tang H."/>
            <person name="Wang X."/>
            <person name="Wicker T."/>
            <person name="Bharti A.K."/>
            <person name="Chapman J."/>
            <person name="Feltus F.A."/>
            <person name="Gowik U."/>
            <person name="Grigoriev I.V."/>
            <person name="Lyons E."/>
            <person name="Maher C.A."/>
            <person name="Martis M."/>
            <person name="Narechania A."/>
            <person name="Otillar R.P."/>
            <person name="Penning B.W."/>
            <person name="Salamov A.A."/>
            <person name="Wang Y."/>
            <person name="Zhang L."/>
            <person name="Carpita N.C."/>
            <person name="Freeling M."/>
            <person name="Gingle A.R."/>
            <person name="Hash C.T."/>
            <person name="Keller B."/>
            <person name="Klein P."/>
            <person name="Kresovich S."/>
            <person name="McCann M.C."/>
            <person name="Ming R."/>
            <person name="Peterson D.G."/>
            <person name="Mehboob-ur-Rahman"/>
            <person name="Ware D."/>
            <person name="Westhoff P."/>
            <person name="Mayer K.F."/>
            <person name="Messing J."/>
            <person name="Rokhsar D.S."/>
        </authorList>
    </citation>
    <scope>NUCLEOTIDE SEQUENCE [LARGE SCALE GENOMIC DNA]</scope>
    <source>
        <strain evidence="2">cv. BTx623</strain>
    </source>
</reference>
<evidence type="ECO:0000313" key="1">
    <source>
        <dbReference type="EMBL" id="KXG38789.1"/>
    </source>
</evidence>
<dbReference type="InParanoid" id="A0A1B6QLI2"/>
<dbReference type="Gene3D" id="3.40.50.1820">
    <property type="entry name" value="alpha/beta hydrolase"/>
    <property type="match status" value="1"/>
</dbReference>
<organism evidence="1 2">
    <name type="scientific">Sorghum bicolor</name>
    <name type="common">Sorghum</name>
    <name type="synonym">Sorghum vulgare</name>
    <dbReference type="NCBI Taxonomy" id="4558"/>
    <lineage>
        <taxon>Eukaryota</taxon>
        <taxon>Viridiplantae</taxon>
        <taxon>Streptophyta</taxon>
        <taxon>Embryophyta</taxon>
        <taxon>Tracheophyta</taxon>
        <taxon>Spermatophyta</taxon>
        <taxon>Magnoliopsida</taxon>
        <taxon>Liliopsida</taxon>
        <taxon>Poales</taxon>
        <taxon>Poaceae</taxon>
        <taxon>PACMAD clade</taxon>
        <taxon>Panicoideae</taxon>
        <taxon>Andropogonodae</taxon>
        <taxon>Andropogoneae</taxon>
        <taxon>Sorghinae</taxon>
        <taxon>Sorghum</taxon>
    </lineage>
</organism>
<name>A0A1B6QLI2_SORBI</name>
<gene>
    <name evidence="1" type="ORF">SORBI_3001G279800</name>
</gene>
<protein>
    <submittedName>
        <fullName evidence="1">Uncharacterized protein</fullName>
    </submittedName>
</protein>
<dbReference type="STRING" id="4558.A0A1B6QLI2"/>
<sequence>MAKVLRLRWTMTWLLVPAAAAILLSQYAWADLYRGLWKNPTHPQGKRTPLIFALAPPLSICEHDEARPAAAVRGGGLVVPGYATNELNTRLTELYRPSSPYGGTLAHRFLLRRPLPWRRRFVRRFVPVAAPWGGVVLGMMTLVAGNNLGLPFVDQVALRGEYRSLQSSLWPLPNTNAFGAGQALVTTRRRTRTAHDAADFLDDIGMGAAIGRAAAVPGAAISEGARGLRRRGWGGHAGDARLPGRRLRRDAERMVMGDGDGLVNLASLLAVDPAWRRPAAYFRMLKVRNVSHTGLFVDDAALAVIISAILHSN</sequence>
<proteinExistence type="predicted"/>
<dbReference type="Pfam" id="PF02450">
    <property type="entry name" value="LCAT"/>
    <property type="match status" value="1"/>
</dbReference>
<dbReference type="AlphaFoldDB" id="A0A1B6QLI2"/>
<dbReference type="InterPro" id="IPR003386">
    <property type="entry name" value="LACT/PDAT_acylTrfase"/>
</dbReference>
<dbReference type="InterPro" id="IPR029058">
    <property type="entry name" value="AB_hydrolase_fold"/>
</dbReference>
<reference evidence="2" key="2">
    <citation type="journal article" date="2018" name="Plant J.">
        <title>The Sorghum bicolor reference genome: improved assembly, gene annotations, a transcriptome atlas, and signatures of genome organization.</title>
        <authorList>
            <person name="McCormick R.F."/>
            <person name="Truong S.K."/>
            <person name="Sreedasyam A."/>
            <person name="Jenkins J."/>
            <person name="Shu S."/>
            <person name="Sims D."/>
            <person name="Kennedy M."/>
            <person name="Amirebrahimi M."/>
            <person name="Weers B.D."/>
            <person name="McKinley B."/>
            <person name="Mattison A."/>
            <person name="Morishige D.T."/>
            <person name="Grimwood J."/>
            <person name="Schmutz J."/>
            <person name="Mullet J.E."/>
        </authorList>
    </citation>
    <scope>NUCLEOTIDE SEQUENCE [LARGE SCALE GENOMIC DNA]</scope>
    <source>
        <strain evidence="2">cv. BTx623</strain>
    </source>
</reference>
<dbReference type="EMBL" id="CM000760">
    <property type="protein sequence ID" value="KXG38789.1"/>
    <property type="molecule type" value="Genomic_DNA"/>
</dbReference>
<dbReference type="PANTHER" id="PTHR11440">
    <property type="entry name" value="LECITHIN-CHOLESTEROL ACYLTRANSFERASE-RELATED"/>
    <property type="match status" value="1"/>
</dbReference>
<evidence type="ECO:0000313" key="2">
    <source>
        <dbReference type="Proteomes" id="UP000000768"/>
    </source>
</evidence>
<dbReference type="Proteomes" id="UP000000768">
    <property type="component" value="Chromosome 1"/>
</dbReference>
<keyword evidence="2" id="KW-1185">Reference proteome</keyword>
<dbReference type="Gramene" id="KXG38789">
    <property type="protein sequence ID" value="KXG38789"/>
    <property type="gene ID" value="SORBI_3001G279800"/>
</dbReference>
<dbReference type="GO" id="GO:0008374">
    <property type="term" value="F:O-acyltransferase activity"/>
    <property type="evidence" value="ECO:0007669"/>
    <property type="project" value="InterPro"/>
</dbReference>
<accession>A0A1B6QLI2</accession>
<dbReference type="eggNOG" id="KOG2369">
    <property type="taxonomic scope" value="Eukaryota"/>
</dbReference>
<dbReference type="GO" id="GO:0006629">
    <property type="term" value="P:lipid metabolic process"/>
    <property type="evidence" value="ECO:0007669"/>
    <property type="project" value="InterPro"/>
</dbReference>